<evidence type="ECO:0000256" key="4">
    <source>
        <dbReference type="SAM" id="MobiDB-lite"/>
    </source>
</evidence>
<dbReference type="Proteomes" id="UP001460270">
    <property type="component" value="Unassembled WGS sequence"/>
</dbReference>
<feature type="domain" description="USP" evidence="5">
    <location>
        <begin position="1"/>
        <end position="500"/>
    </location>
</feature>
<dbReference type="CDD" id="cd02674">
    <property type="entry name" value="Peptidase_C19R"/>
    <property type="match status" value="1"/>
</dbReference>
<gene>
    <name evidence="6" type="ORF">WMY93_001989</name>
</gene>
<evidence type="ECO:0000256" key="1">
    <source>
        <dbReference type="ARBA" id="ARBA00000707"/>
    </source>
</evidence>
<dbReference type="InterPro" id="IPR018200">
    <property type="entry name" value="USP_CS"/>
</dbReference>
<evidence type="ECO:0000313" key="7">
    <source>
        <dbReference type="Proteomes" id="UP001460270"/>
    </source>
</evidence>
<keyword evidence="7" id="KW-1185">Reference proteome</keyword>
<evidence type="ECO:0000313" key="6">
    <source>
        <dbReference type="EMBL" id="KAK7938663.1"/>
    </source>
</evidence>
<feature type="region of interest" description="Disordered" evidence="4">
    <location>
        <begin position="1"/>
        <end position="20"/>
    </location>
</feature>
<accession>A0AAW0PSG4</accession>
<evidence type="ECO:0000256" key="2">
    <source>
        <dbReference type="ARBA" id="ARBA00012759"/>
    </source>
</evidence>
<keyword evidence="3" id="KW-0378">Hydrolase</keyword>
<evidence type="ECO:0000259" key="5">
    <source>
        <dbReference type="PROSITE" id="PS50235"/>
    </source>
</evidence>
<dbReference type="Gene3D" id="3.90.70.10">
    <property type="entry name" value="Cysteine proteinases"/>
    <property type="match status" value="2"/>
</dbReference>
<name>A0AAW0PSG4_9GOBI</name>
<reference evidence="7" key="1">
    <citation type="submission" date="2024-04" db="EMBL/GenBank/DDBJ databases">
        <title>Salinicola lusitanus LLJ914,a marine bacterium isolated from the Okinawa Trough.</title>
        <authorList>
            <person name="Li J."/>
        </authorList>
    </citation>
    <scope>NUCLEOTIDE SEQUENCE [LARGE SCALE GENOMIC DNA]</scope>
</reference>
<dbReference type="FunFam" id="3.90.70.10:FF:000048">
    <property type="entry name" value="Ubiquitin carboxyl-terminal hydrolase 31"/>
    <property type="match status" value="1"/>
</dbReference>
<feature type="compositionally biased region" description="Polar residues" evidence="4">
    <location>
        <begin position="1"/>
        <end position="12"/>
    </location>
</feature>
<dbReference type="PANTHER" id="PTHR21646:SF85">
    <property type="entry name" value="UBIQUITIN CARBOXYL-TERMINAL HYDROLASE 43"/>
    <property type="match status" value="1"/>
</dbReference>
<dbReference type="EC" id="3.4.19.12" evidence="2"/>
<dbReference type="GO" id="GO:0016579">
    <property type="term" value="P:protein deubiquitination"/>
    <property type="evidence" value="ECO:0007669"/>
    <property type="project" value="InterPro"/>
</dbReference>
<evidence type="ECO:0000256" key="3">
    <source>
        <dbReference type="ARBA" id="ARBA00022801"/>
    </source>
</evidence>
<dbReference type="InterPro" id="IPR050185">
    <property type="entry name" value="Ub_carboxyl-term_hydrolase"/>
</dbReference>
<dbReference type="EMBL" id="JBBPFD010000002">
    <property type="protein sequence ID" value="KAK7938663.1"/>
    <property type="molecule type" value="Genomic_DNA"/>
</dbReference>
<organism evidence="6 7">
    <name type="scientific">Mugilogobius chulae</name>
    <name type="common">yellowstripe goby</name>
    <dbReference type="NCBI Taxonomy" id="88201"/>
    <lineage>
        <taxon>Eukaryota</taxon>
        <taxon>Metazoa</taxon>
        <taxon>Chordata</taxon>
        <taxon>Craniata</taxon>
        <taxon>Vertebrata</taxon>
        <taxon>Euteleostomi</taxon>
        <taxon>Actinopterygii</taxon>
        <taxon>Neopterygii</taxon>
        <taxon>Teleostei</taxon>
        <taxon>Neoteleostei</taxon>
        <taxon>Acanthomorphata</taxon>
        <taxon>Gobiaria</taxon>
        <taxon>Gobiiformes</taxon>
        <taxon>Gobioidei</taxon>
        <taxon>Gobiidae</taxon>
        <taxon>Gobionellinae</taxon>
        <taxon>Mugilogobius</taxon>
    </lineage>
</organism>
<comment type="catalytic activity">
    <reaction evidence="1">
        <text>Thiol-dependent hydrolysis of ester, thioester, amide, peptide and isopeptide bonds formed by the C-terminal Gly of ubiquitin (a 76-residue protein attached to proteins as an intracellular targeting signal).</text>
        <dbReference type="EC" id="3.4.19.12"/>
    </reaction>
</comment>
<dbReference type="InterPro" id="IPR028889">
    <property type="entry name" value="USP"/>
</dbReference>
<dbReference type="PANTHER" id="PTHR21646">
    <property type="entry name" value="UBIQUITIN CARBOXYL-TERMINAL HYDROLASE"/>
    <property type="match status" value="1"/>
</dbReference>
<dbReference type="PROSITE" id="PS00973">
    <property type="entry name" value="USP_2"/>
    <property type="match status" value="1"/>
</dbReference>
<proteinExistence type="predicted"/>
<dbReference type="InterPro" id="IPR038765">
    <property type="entry name" value="Papain-like_cys_pep_sf"/>
</dbReference>
<dbReference type="PROSITE" id="PS50235">
    <property type="entry name" value="USP_3"/>
    <property type="match status" value="1"/>
</dbReference>
<dbReference type="SUPFAM" id="SSF54001">
    <property type="entry name" value="Cysteine proteinases"/>
    <property type="match status" value="1"/>
</dbReference>
<dbReference type="InterPro" id="IPR001394">
    <property type="entry name" value="Peptidase_C19_UCH"/>
</dbReference>
<dbReference type="AlphaFoldDB" id="A0AAW0PSG4"/>
<dbReference type="GO" id="GO:0004843">
    <property type="term" value="F:cysteine-type deubiquitinase activity"/>
    <property type="evidence" value="ECO:0007669"/>
    <property type="project" value="UniProtKB-EC"/>
</dbReference>
<comment type="caution">
    <text evidence="6">The sequence shown here is derived from an EMBL/GenBank/DDBJ whole genome shotgun (WGS) entry which is preliminary data.</text>
</comment>
<sequence>MKKPQQGTMIQRQSDRGKTPHLRHICGGVEDIPDHCPVHTSKVQHSFVQEHFQAQYKSSLTCPHCLKQSNTFDPFLCISLPIPLRQTRSLCVVLVFSSKGQRYLRVALSVPLFGSVGCLRKMVAEEGSLSPDQVILTEVYSSGFQRSFFDEEDLSSIAENDVIYAFQAPPLYIRGGSTRISGYHHSLPSSPFCSGPDGHRLTATVPLKVLLLVCNAAGTGQQVVRFGPPFLMREDRCISWDQLQQSILSKLYYLMVNGAQAQNARVLFNIRVVGGSAFYSYLSPQDGRPLCHPAVERALKTCGSGGPPHVKLIVEWEHRIKDCLFGNIQEEVVKEADSVRAQQNQNHSCTLDQCFQLYTKEEQLAPDDAWKCPHCKQLQQGVVKMSLWTLPDILILHLKRFRQVGERRNKLTTLVHFPLSGLDMDPGREAEDLRLGPSRVLYDLYAVCNHHGGMHGGHYTAFCRNSVDGQWYSFDDSSVESVPEAEVCTRGAYLLFYQRRDSIPLWSASSSLSGSTSSSASDHWLVRLTGAAVSGTAWGPEGLYPGRRGVVRRPRVPGTACVWRRTSQMALTPSRCSRDTRPKRKYAVAHKVQGSPEQSLPLRWSLASKDRLKSRRRPRHHLPNLENCGYLESGEDLDAPKNPSSHWWLLLR</sequence>
<protein>
    <recommendedName>
        <fullName evidence="2">ubiquitinyl hydrolase 1</fullName>
        <ecNumber evidence="2">3.4.19.12</ecNumber>
    </recommendedName>
</protein>
<dbReference type="Pfam" id="PF00443">
    <property type="entry name" value="UCH"/>
    <property type="match status" value="1"/>
</dbReference>